<evidence type="ECO:0000259" key="1">
    <source>
        <dbReference type="PROSITE" id="PS50879"/>
    </source>
</evidence>
<dbReference type="AlphaFoldDB" id="A0AAV2FMP5"/>
<dbReference type="Gene3D" id="3.30.420.10">
    <property type="entry name" value="Ribonuclease H-like superfamily/Ribonuclease H"/>
    <property type="match status" value="1"/>
</dbReference>
<protein>
    <recommendedName>
        <fullName evidence="1">RNase H type-1 domain-containing protein</fullName>
    </recommendedName>
</protein>
<dbReference type="GO" id="GO:0003676">
    <property type="term" value="F:nucleic acid binding"/>
    <property type="evidence" value="ECO:0007669"/>
    <property type="project" value="InterPro"/>
</dbReference>
<reference evidence="2 3" key="1">
    <citation type="submission" date="2024-04" db="EMBL/GenBank/DDBJ databases">
        <authorList>
            <person name="Fracassetti M."/>
        </authorList>
    </citation>
    <scope>NUCLEOTIDE SEQUENCE [LARGE SCALE GENOMIC DNA]</scope>
</reference>
<dbReference type="GO" id="GO:0004523">
    <property type="term" value="F:RNA-DNA hybrid ribonuclease activity"/>
    <property type="evidence" value="ECO:0007669"/>
    <property type="project" value="InterPro"/>
</dbReference>
<dbReference type="InterPro" id="IPR044730">
    <property type="entry name" value="RNase_H-like_dom_plant"/>
</dbReference>
<feature type="domain" description="RNase H type-1" evidence="1">
    <location>
        <begin position="27"/>
        <end position="157"/>
    </location>
</feature>
<name>A0AAV2FMP5_9ROSI</name>
<dbReference type="PANTHER" id="PTHR47723:SF19">
    <property type="entry name" value="POLYNUCLEOTIDYL TRANSFERASE, RIBONUCLEASE H-LIKE SUPERFAMILY PROTEIN"/>
    <property type="match status" value="1"/>
</dbReference>
<proteinExistence type="predicted"/>
<evidence type="ECO:0000313" key="2">
    <source>
        <dbReference type="EMBL" id="CAL1399589.1"/>
    </source>
</evidence>
<dbReference type="InterPro" id="IPR053151">
    <property type="entry name" value="RNase_H-like"/>
</dbReference>
<keyword evidence="3" id="KW-1185">Reference proteome</keyword>
<dbReference type="PROSITE" id="PS50879">
    <property type="entry name" value="RNASE_H_1"/>
    <property type="match status" value="1"/>
</dbReference>
<evidence type="ECO:0000313" key="3">
    <source>
        <dbReference type="Proteomes" id="UP001497516"/>
    </source>
</evidence>
<organism evidence="2 3">
    <name type="scientific">Linum trigynum</name>
    <dbReference type="NCBI Taxonomy" id="586398"/>
    <lineage>
        <taxon>Eukaryota</taxon>
        <taxon>Viridiplantae</taxon>
        <taxon>Streptophyta</taxon>
        <taxon>Embryophyta</taxon>
        <taxon>Tracheophyta</taxon>
        <taxon>Spermatophyta</taxon>
        <taxon>Magnoliopsida</taxon>
        <taxon>eudicotyledons</taxon>
        <taxon>Gunneridae</taxon>
        <taxon>Pentapetalae</taxon>
        <taxon>rosids</taxon>
        <taxon>fabids</taxon>
        <taxon>Malpighiales</taxon>
        <taxon>Linaceae</taxon>
        <taxon>Linum</taxon>
    </lineage>
</organism>
<gene>
    <name evidence="2" type="ORF">LTRI10_LOCUS39765</name>
</gene>
<dbReference type="EMBL" id="OZ034820">
    <property type="protein sequence ID" value="CAL1399589.1"/>
    <property type="molecule type" value="Genomic_DNA"/>
</dbReference>
<dbReference type="CDD" id="cd06222">
    <property type="entry name" value="RNase_H_like"/>
    <property type="match status" value="1"/>
</dbReference>
<dbReference type="SUPFAM" id="SSF53098">
    <property type="entry name" value="Ribonuclease H-like"/>
    <property type="match status" value="1"/>
</dbReference>
<dbReference type="InterPro" id="IPR012337">
    <property type="entry name" value="RNaseH-like_sf"/>
</dbReference>
<sequence>MAPQDILGRGSAPAHRTLREIGWTPPPAGWTKINVDGAANGTQGPAGAGGVLRDHLGGWLKGFVVNLGTCSAVQAELWGIYHGLGVAWQAGSRTLIVESDSQMALQLIEKRNDLVHPQATLLTAIRRRIAQDWVVKLVHTYREGNRVADWLSKHSLVYPYGKCDLDLPPQGLTTILGDDLRGQTFPRNIISTVDTSPSL</sequence>
<dbReference type="Proteomes" id="UP001497516">
    <property type="component" value="Chromosome 7"/>
</dbReference>
<dbReference type="InterPro" id="IPR002156">
    <property type="entry name" value="RNaseH_domain"/>
</dbReference>
<dbReference type="Pfam" id="PF13456">
    <property type="entry name" value="RVT_3"/>
    <property type="match status" value="1"/>
</dbReference>
<dbReference type="PANTHER" id="PTHR47723">
    <property type="entry name" value="OS05G0353850 PROTEIN"/>
    <property type="match status" value="1"/>
</dbReference>
<accession>A0AAV2FMP5</accession>
<dbReference type="InterPro" id="IPR036397">
    <property type="entry name" value="RNaseH_sf"/>
</dbReference>